<dbReference type="InterPro" id="IPR003660">
    <property type="entry name" value="HAMP_dom"/>
</dbReference>
<dbReference type="Pfam" id="PF00015">
    <property type="entry name" value="MCPsignal"/>
    <property type="match status" value="1"/>
</dbReference>
<evidence type="ECO:0000256" key="3">
    <source>
        <dbReference type="ARBA" id="ARBA00029447"/>
    </source>
</evidence>
<gene>
    <name evidence="8" type="ORF">DI603_20695</name>
</gene>
<sequence>MSGFLPFCSGRRQDGPRTVRRVTAECRAAGADLLRHACVIQGSGMNLDQWPIGRKIFVAFGVVVALLIVAVATGLGMLHALYDEAELLAQDRSPKLQHAADWRVSLLKSARHLGNLLVLEEPARIAEEVAGLEKQHELRGEAIHYLDQHVVTPQGRASLKALEGDRQHYLASERQLVKLVQAGDIAAARLLMQKETSPAELAYLQRIEEFAATQKKLVEDQAVSADRTYLRGRTILWGLAAAAVLAALMAGAWLVRSVLRQLGGDPREAVATARRIADGDMSQDVQVPPGDDTSLLAAMRDMQLKLRQLVAQVRGGVDSVLTASSQIAAGNQDLSSRTEMQASNLQQTASALEQLTSTVRQSADHAQQANQLAAAASEAAGRGGEVVGQVVSTMREISDSSRRIVDIIGVIDGIAFQTNILALNAAVEAARAGEQGRGFAVVASEVRTLAQRSATAAKEIKALIGGSADRVELGGRQVAEAGEAMEQIVQQVRKVSDLIGEIAHATTEQSQGLVTVNESVTQVDHATQQNAALVEESAAAAASLATQAQQLSGAVAVFRVR</sequence>
<dbReference type="SMART" id="SM00283">
    <property type="entry name" value="MA"/>
    <property type="match status" value="1"/>
</dbReference>
<feature type="transmembrane region" description="Helical" evidence="5">
    <location>
        <begin position="235"/>
        <end position="255"/>
    </location>
</feature>
<evidence type="ECO:0000259" key="6">
    <source>
        <dbReference type="PROSITE" id="PS50111"/>
    </source>
</evidence>
<feature type="domain" description="HAMP" evidence="7">
    <location>
        <begin position="267"/>
        <end position="311"/>
    </location>
</feature>
<protein>
    <submittedName>
        <fullName evidence="8">Methyl-accepting chemotaxis protein</fullName>
    </submittedName>
</protein>
<dbReference type="Proteomes" id="UP000249633">
    <property type="component" value="Unassembled WGS sequence"/>
</dbReference>
<dbReference type="FunFam" id="1.10.287.950:FF:000001">
    <property type="entry name" value="Methyl-accepting chemotaxis sensory transducer"/>
    <property type="match status" value="1"/>
</dbReference>
<dbReference type="PANTHER" id="PTHR43531:SF14">
    <property type="entry name" value="METHYL-ACCEPTING CHEMOTAXIS PROTEIN I-RELATED"/>
    <property type="match status" value="1"/>
</dbReference>
<feature type="transmembrane region" description="Helical" evidence="5">
    <location>
        <begin position="56"/>
        <end position="82"/>
    </location>
</feature>
<dbReference type="PROSITE" id="PS50111">
    <property type="entry name" value="CHEMOTAXIS_TRANSDUC_2"/>
    <property type="match status" value="1"/>
</dbReference>
<dbReference type="EMBL" id="QFOD01000026">
    <property type="protein sequence ID" value="PZP27916.1"/>
    <property type="molecule type" value="Genomic_DNA"/>
</dbReference>
<dbReference type="CDD" id="cd19411">
    <property type="entry name" value="MCP2201-like_sensor"/>
    <property type="match status" value="1"/>
</dbReference>
<dbReference type="Gene3D" id="1.10.287.950">
    <property type="entry name" value="Methyl-accepting chemotaxis protein"/>
    <property type="match status" value="1"/>
</dbReference>
<comment type="similarity">
    <text evidence="3">Belongs to the methyl-accepting chemotaxis (MCP) protein family.</text>
</comment>
<keyword evidence="5" id="KW-0812">Transmembrane</keyword>
<dbReference type="InterPro" id="IPR047347">
    <property type="entry name" value="YvaQ-like_sensor"/>
</dbReference>
<dbReference type="GO" id="GO:0007165">
    <property type="term" value="P:signal transduction"/>
    <property type="evidence" value="ECO:0007669"/>
    <property type="project" value="UniProtKB-KW"/>
</dbReference>
<keyword evidence="5" id="KW-1133">Transmembrane helix</keyword>
<dbReference type="GO" id="GO:0005886">
    <property type="term" value="C:plasma membrane"/>
    <property type="evidence" value="ECO:0007669"/>
    <property type="project" value="TreeGrafter"/>
</dbReference>
<accession>A0A2W5F5Z2</accession>
<evidence type="ECO:0000256" key="4">
    <source>
        <dbReference type="PROSITE-ProRule" id="PRU00284"/>
    </source>
</evidence>
<dbReference type="InterPro" id="IPR051310">
    <property type="entry name" value="MCP_chemotaxis"/>
</dbReference>
<dbReference type="Pfam" id="PF12729">
    <property type="entry name" value="4HB_MCP_1"/>
    <property type="match status" value="1"/>
</dbReference>
<dbReference type="CDD" id="cd11386">
    <property type="entry name" value="MCP_signal"/>
    <property type="match status" value="1"/>
</dbReference>
<proteinExistence type="inferred from homology"/>
<name>A0A2W5F5Z2_9BURK</name>
<dbReference type="AlphaFoldDB" id="A0A2W5F5Z2"/>
<dbReference type="PROSITE" id="PS50885">
    <property type="entry name" value="HAMP"/>
    <property type="match status" value="1"/>
</dbReference>
<keyword evidence="2" id="KW-0488">Methylation</keyword>
<dbReference type="InterPro" id="IPR004090">
    <property type="entry name" value="Chemotax_Me-accpt_rcpt"/>
</dbReference>
<comment type="caution">
    <text evidence="8">The sequence shown here is derived from an EMBL/GenBank/DDBJ whole genome shotgun (WGS) entry which is preliminary data.</text>
</comment>
<comment type="subcellular location">
    <subcellularLocation>
        <location evidence="1">Membrane</location>
    </subcellularLocation>
</comment>
<evidence type="ECO:0000256" key="1">
    <source>
        <dbReference type="ARBA" id="ARBA00004370"/>
    </source>
</evidence>
<dbReference type="PANTHER" id="PTHR43531">
    <property type="entry name" value="PROTEIN ICFG"/>
    <property type="match status" value="1"/>
</dbReference>
<keyword evidence="5" id="KW-0472">Membrane</keyword>
<evidence type="ECO:0000313" key="8">
    <source>
        <dbReference type="EMBL" id="PZP27916.1"/>
    </source>
</evidence>
<reference evidence="8 9" key="1">
    <citation type="submission" date="2017-08" db="EMBL/GenBank/DDBJ databases">
        <title>Infants hospitalized years apart are colonized by the same room-sourced microbial strains.</title>
        <authorList>
            <person name="Brooks B."/>
            <person name="Olm M.R."/>
            <person name="Firek B.A."/>
            <person name="Baker R."/>
            <person name="Thomas B.C."/>
            <person name="Morowitz M.J."/>
            <person name="Banfield J.F."/>
        </authorList>
    </citation>
    <scope>NUCLEOTIDE SEQUENCE [LARGE SCALE GENOMIC DNA]</scope>
    <source>
        <strain evidence="8">S2_012_000_R2_81</strain>
    </source>
</reference>
<dbReference type="GO" id="GO:0004888">
    <property type="term" value="F:transmembrane signaling receptor activity"/>
    <property type="evidence" value="ECO:0007669"/>
    <property type="project" value="InterPro"/>
</dbReference>
<evidence type="ECO:0000313" key="9">
    <source>
        <dbReference type="Proteomes" id="UP000249633"/>
    </source>
</evidence>
<dbReference type="InterPro" id="IPR024478">
    <property type="entry name" value="HlyB_4HB_MCP"/>
</dbReference>
<evidence type="ECO:0000256" key="2">
    <source>
        <dbReference type="ARBA" id="ARBA00022481"/>
    </source>
</evidence>
<dbReference type="GO" id="GO:0006935">
    <property type="term" value="P:chemotaxis"/>
    <property type="evidence" value="ECO:0007669"/>
    <property type="project" value="InterPro"/>
</dbReference>
<dbReference type="PRINTS" id="PR00260">
    <property type="entry name" value="CHEMTRNSDUCR"/>
</dbReference>
<organism evidence="8 9">
    <name type="scientific">Roseateles depolymerans</name>
    <dbReference type="NCBI Taxonomy" id="76731"/>
    <lineage>
        <taxon>Bacteria</taxon>
        <taxon>Pseudomonadati</taxon>
        <taxon>Pseudomonadota</taxon>
        <taxon>Betaproteobacteria</taxon>
        <taxon>Burkholderiales</taxon>
        <taxon>Sphaerotilaceae</taxon>
        <taxon>Roseateles</taxon>
    </lineage>
</organism>
<dbReference type="SUPFAM" id="SSF58104">
    <property type="entry name" value="Methyl-accepting chemotaxis protein (MCP) signaling domain"/>
    <property type="match status" value="1"/>
</dbReference>
<keyword evidence="4" id="KW-0807">Transducer</keyword>
<evidence type="ECO:0000259" key="7">
    <source>
        <dbReference type="PROSITE" id="PS50885"/>
    </source>
</evidence>
<feature type="domain" description="Methyl-accepting transducer" evidence="6">
    <location>
        <begin position="316"/>
        <end position="545"/>
    </location>
</feature>
<dbReference type="InterPro" id="IPR004089">
    <property type="entry name" value="MCPsignal_dom"/>
</dbReference>
<evidence type="ECO:0000256" key="5">
    <source>
        <dbReference type="SAM" id="Phobius"/>
    </source>
</evidence>